<reference evidence="1" key="1">
    <citation type="journal article" date="2020" name="Phytopathology">
        <title>Genome sequence of the chestnut blight fungus Cryphonectria parasitica EP155: A fundamental resource for an archetypical invasive plant pathogen.</title>
        <authorList>
            <person name="Crouch J.A."/>
            <person name="Dawe A."/>
            <person name="Aerts A."/>
            <person name="Barry K."/>
            <person name="Churchill A.C.L."/>
            <person name="Grimwood J."/>
            <person name="Hillman B."/>
            <person name="Milgroom M.G."/>
            <person name="Pangilinan J."/>
            <person name="Smith M."/>
            <person name="Salamov A."/>
            <person name="Schmutz J."/>
            <person name="Yadav J."/>
            <person name="Grigoriev I.V."/>
            <person name="Nuss D."/>
        </authorList>
    </citation>
    <scope>NUCLEOTIDE SEQUENCE</scope>
    <source>
        <strain evidence="1">EP155</strain>
    </source>
</reference>
<evidence type="ECO:0000313" key="1">
    <source>
        <dbReference type="EMBL" id="KAF3771372.1"/>
    </source>
</evidence>
<name>A0A9P4YEW5_CRYP1</name>
<evidence type="ECO:0000313" key="2">
    <source>
        <dbReference type="Proteomes" id="UP000803844"/>
    </source>
</evidence>
<dbReference type="EMBL" id="MU032344">
    <property type="protein sequence ID" value="KAF3771372.1"/>
    <property type="molecule type" value="Genomic_DNA"/>
</dbReference>
<accession>A0A9P4YEW5</accession>
<organism evidence="1 2">
    <name type="scientific">Cryphonectria parasitica (strain ATCC 38755 / EP155)</name>
    <dbReference type="NCBI Taxonomy" id="660469"/>
    <lineage>
        <taxon>Eukaryota</taxon>
        <taxon>Fungi</taxon>
        <taxon>Dikarya</taxon>
        <taxon>Ascomycota</taxon>
        <taxon>Pezizomycotina</taxon>
        <taxon>Sordariomycetes</taxon>
        <taxon>Sordariomycetidae</taxon>
        <taxon>Diaporthales</taxon>
        <taxon>Cryphonectriaceae</taxon>
        <taxon>Cryphonectria-Endothia species complex</taxon>
        <taxon>Cryphonectria</taxon>
    </lineage>
</organism>
<sequence>MAPNQNLGVDGNRASTSGVYDVPFGLPYLPCDQPFNCGDTTKLGEDQESVGCYESSQMTTLEDGEKMPLYGALKEESVPKPIYEGWALHCSQTSNLIESAKIFGINVFTRHSHEAPEVSQSKKQHTQRELADMALQAVHSHKAANKRSLPLRLLRGPAKSYESGLDKRLTKLPHPVQAKLNDLLKSRRTSVSNLWYGREWTVVMMREQYHYHFASAKDEEVKKGILRSLSRKGANRGRPIEYFFILRGHSGADEEKRFLSATDRLLEGSTGSQEHEKEEELTKNMMPCPFLAYEPENQQGQVFSRGPSEPQCTTKNATTTNDQLHAIDHFDPSTAYSPLSFLLQPFDPFFSYSSSSAGPILDGPAVQPEATVLAPRTTDQQLPAYLAAPTEPSIPTGVSNGSYYPASAYAYEDTQSSGYAARSAGTVVLSSWLTPGARVGRCSNNGGNNSGSIVDYSAVRQDYRNKTGAFTPCGFSGCDSVPIMAPLFDEPTLPSETPLTSTLASSMTFSDATVDRMSSDPSFGGVEGSKASIFLDTPI</sequence>
<protein>
    <submittedName>
        <fullName evidence="1">Uncharacterized protein</fullName>
    </submittedName>
</protein>
<proteinExistence type="predicted"/>
<comment type="caution">
    <text evidence="1">The sequence shown here is derived from an EMBL/GenBank/DDBJ whole genome shotgun (WGS) entry which is preliminary data.</text>
</comment>
<keyword evidence="2" id="KW-1185">Reference proteome</keyword>
<dbReference type="OrthoDB" id="5230364at2759"/>
<dbReference type="RefSeq" id="XP_040782333.1">
    <property type="nucleotide sequence ID" value="XM_040925082.1"/>
</dbReference>
<dbReference type="AlphaFoldDB" id="A0A9P4YEW5"/>
<gene>
    <name evidence="1" type="ORF">M406DRAFT_67680</name>
</gene>
<dbReference type="GeneID" id="63842211"/>
<dbReference type="Proteomes" id="UP000803844">
    <property type="component" value="Unassembled WGS sequence"/>
</dbReference>